<dbReference type="Proteomes" id="UP000183649">
    <property type="component" value="Unassembled WGS sequence"/>
</dbReference>
<evidence type="ECO:0000313" key="2">
    <source>
        <dbReference type="Proteomes" id="UP000183649"/>
    </source>
</evidence>
<reference evidence="2" key="1">
    <citation type="submission" date="2015-08" db="EMBL/GenBank/DDBJ databases">
        <authorList>
            <person name="Varghese N."/>
        </authorList>
    </citation>
    <scope>NUCLEOTIDE SEQUENCE [LARGE SCALE GENOMIC DNA]</scope>
    <source>
        <strain evidence="2">DSM 18181</strain>
    </source>
</reference>
<dbReference type="AlphaFoldDB" id="A0A0K6HPM0"/>
<dbReference type="RefSeq" id="WP_055448999.1">
    <property type="nucleotide sequence ID" value="NZ_CYHF01000001.1"/>
</dbReference>
<name>A0A0K6HPM0_9BURK</name>
<dbReference type="STRING" id="339866.GCA_001418255_00001"/>
<keyword evidence="2" id="KW-1185">Reference proteome</keyword>
<sequence>MRTVREGEDVLIVSRGRSVARVVAVSKAGRGKARQALLQRLQGQALTGSRTWQRDQLYDR</sequence>
<protein>
    <recommendedName>
        <fullName evidence="3">Prevent-host-death family protein</fullName>
    </recommendedName>
</protein>
<evidence type="ECO:0008006" key="3">
    <source>
        <dbReference type="Google" id="ProtNLM"/>
    </source>
</evidence>
<dbReference type="EMBL" id="CYHF01000001">
    <property type="protein sequence ID" value="CUA92824.1"/>
    <property type="molecule type" value="Genomic_DNA"/>
</dbReference>
<accession>A0A0K6HPM0</accession>
<organism evidence="1 2">
    <name type="scientific">Thiomonas bhubaneswarensis</name>
    <dbReference type="NCBI Taxonomy" id="339866"/>
    <lineage>
        <taxon>Bacteria</taxon>
        <taxon>Pseudomonadati</taxon>
        <taxon>Pseudomonadota</taxon>
        <taxon>Betaproteobacteria</taxon>
        <taxon>Burkholderiales</taxon>
        <taxon>Thiomonas</taxon>
    </lineage>
</organism>
<evidence type="ECO:0000313" key="1">
    <source>
        <dbReference type="EMBL" id="CUA92824.1"/>
    </source>
</evidence>
<gene>
    <name evidence="1" type="ORF">Ga0061069_1012</name>
</gene>
<proteinExistence type="predicted"/>